<accession>A0ACB7UHA9</accession>
<dbReference type="EC" id="1.1.1.79" evidence="1"/>
<protein>
    <submittedName>
        <fullName evidence="1">Hydroxypyruvate reductase protein</fullName>
        <ecNumber evidence="1">1.1.1.79</ecNumber>
        <ecNumber evidence="1">1.1.1.81</ecNumber>
    </submittedName>
</protein>
<dbReference type="EC" id="1.1.1.81" evidence="1"/>
<proteinExistence type="predicted"/>
<evidence type="ECO:0000313" key="2">
    <source>
        <dbReference type="Proteomes" id="UP000827976"/>
    </source>
</evidence>
<reference evidence="2" key="1">
    <citation type="journal article" date="2022" name="Nat. Commun.">
        <title>Chromosome evolution and the genetic basis of agronomically important traits in greater yam.</title>
        <authorList>
            <person name="Bredeson J.V."/>
            <person name="Lyons J.B."/>
            <person name="Oniyinde I.O."/>
            <person name="Okereke N.R."/>
            <person name="Kolade O."/>
            <person name="Nnabue I."/>
            <person name="Nwadili C.O."/>
            <person name="Hribova E."/>
            <person name="Parker M."/>
            <person name="Nwogha J."/>
            <person name="Shu S."/>
            <person name="Carlson J."/>
            <person name="Kariba R."/>
            <person name="Muthemba S."/>
            <person name="Knop K."/>
            <person name="Barton G.J."/>
            <person name="Sherwood A.V."/>
            <person name="Lopez-Montes A."/>
            <person name="Asiedu R."/>
            <person name="Jamnadass R."/>
            <person name="Muchugi A."/>
            <person name="Goodstein D."/>
            <person name="Egesi C.N."/>
            <person name="Featherston J."/>
            <person name="Asfaw A."/>
            <person name="Simpson G.G."/>
            <person name="Dolezel J."/>
            <person name="Hendre P.S."/>
            <person name="Van Deynze A."/>
            <person name="Kumar P.L."/>
            <person name="Obidiegwu J.E."/>
            <person name="Bhattacharjee R."/>
            <person name="Rokhsar D.S."/>
        </authorList>
    </citation>
    <scope>NUCLEOTIDE SEQUENCE [LARGE SCALE GENOMIC DNA]</scope>
    <source>
        <strain evidence="2">cv. TDa95/00328</strain>
    </source>
</reference>
<keyword evidence="1" id="KW-0560">Oxidoreductase</keyword>
<name>A0ACB7UHA9_DIOAL</name>
<dbReference type="Proteomes" id="UP000827976">
    <property type="component" value="Chromosome 16"/>
</dbReference>
<dbReference type="EMBL" id="CM037026">
    <property type="protein sequence ID" value="KAH7659662.1"/>
    <property type="molecule type" value="Genomic_DNA"/>
</dbReference>
<sequence length="327" mass="35377">MAESQTLETPDLHPQTILILNPVAPAVITAVSHRFNLLKLWESSLSKPQFLAAHAASTRALIVNGSTPVDAEILDALPRLQLIFSTSAGLNHIDLPECARRGVSIANAPEIFSEDVADYAVGLLIDVLRRVSSSDRYVRKGLWPVNGDFPLGFKLGGKRVGIVGLGSIGSKIAKRLDAFGCIISYNSRTKKPSVPYTFYANIIDLASNNDVLVVSCALTSETYHIIDKDVMETIGKKGIIINVGRGGLVDEKELVRRLMEGEIGGAGLDVFENGTEVPKELFLMENVVLSPHKAVHTTESITDLKNLVIGNLEAFFANKPLISPVQV</sequence>
<organism evidence="1 2">
    <name type="scientific">Dioscorea alata</name>
    <name type="common">Purple yam</name>
    <dbReference type="NCBI Taxonomy" id="55571"/>
    <lineage>
        <taxon>Eukaryota</taxon>
        <taxon>Viridiplantae</taxon>
        <taxon>Streptophyta</taxon>
        <taxon>Embryophyta</taxon>
        <taxon>Tracheophyta</taxon>
        <taxon>Spermatophyta</taxon>
        <taxon>Magnoliopsida</taxon>
        <taxon>Liliopsida</taxon>
        <taxon>Dioscoreales</taxon>
        <taxon>Dioscoreaceae</taxon>
        <taxon>Dioscorea</taxon>
    </lineage>
</organism>
<comment type="caution">
    <text evidence="1">The sequence shown here is derived from an EMBL/GenBank/DDBJ whole genome shotgun (WGS) entry which is preliminary data.</text>
</comment>
<gene>
    <name evidence="1" type="ORF">IHE45_16G045000</name>
</gene>
<keyword evidence="2" id="KW-1185">Reference proteome</keyword>
<evidence type="ECO:0000313" key="1">
    <source>
        <dbReference type="EMBL" id="KAH7659662.1"/>
    </source>
</evidence>